<dbReference type="PANTHER" id="PTHR15840">
    <property type="entry name" value="CGI-121 FAMILY MEMBER"/>
    <property type="match status" value="1"/>
</dbReference>
<accession>W7HKQ9</accession>
<reference evidence="9 10" key="1">
    <citation type="submission" date="2013-05" db="EMBL/GenBank/DDBJ databases">
        <title>Drechslerella stenobrocha genome reveals carnivorous origination and mechanical trapping mechanism of predatory fungi.</title>
        <authorList>
            <person name="Liu X."/>
            <person name="Zhang W."/>
            <person name="Liu K."/>
        </authorList>
    </citation>
    <scope>NUCLEOTIDE SEQUENCE [LARGE SCALE GENOMIC DNA]</scope>
    <source>
        <strain evidence="9 10">248</strain>
    </source>
</reference>
<evidence type="ECO:0000256" key="8">
    <source>
        <dbReference type="RuleBase" id="RU004398"/>
    </source>
</evidence>
<dbReference type="GO" id="GO:0000408">
    <property type="term" value="C:EKC/KEOPS complex"/>
    <property type="evidence" value="ECO:0007669"/>
    <property type="project" value="TreeGrafter"/>
</dbReference>
<evidence type="ECO:0000256" key="1">
    <source>
        <dbReference type="ARBA" id="ARBA00004123"/>
    </source>
</evidence>
<keyword evidence="5" id="KW-0819">tRNA processing</keyword>
<dbReference type="Pfam" id="PF08617">
    <property type="entry name" value="CGI-121"/>
    <property type="match status" value="1"/>
</dbReference>
<gene>
    <name evidence="9" type="ORF">DRE_01491</name>
</gene>
<dbReference type="InterPro" id="IPR036504">
    <property type="entry name" value="CGI121/TPRKB_sf"/>
</dbReference>
<evidence type="ECO:0000313" key="9">
    <source>
        <dbReference type="EMBL" id="EWC43604.1"/>
    </source>
</evidence>
<evidence type="ECO:0000256" key="5">
    <source>
        <dbReference type="ARBA" id="ARBA00022694"/>
    </source>
</evidence>
<evidence type="ECO:0000256" key="7">
    <source>
        <dbReference type="ARBA" id="ARBA00025043"/>
    </source>
</evidence>
<dbReference type="GO" id="GO:0002949">
    <property type="term" value="P:tRNA threonylcarbamoyladenosine modification"/>
    <property type="evidence" value="ECO:0007669"/>
    <property type="project" value="TreeGrafter"/>
</dbReference>
<comment type="subcellular location">
    <subcellularLocation>
        <location evidence="1">Nucleus</location>
    </subcellularLocation>
</comment>
<dbReference type="GO" id="GO:0005829">
    <property type="term" value="C:cytosol"/>
    <property type="evidence" value="ECO:0007669"/>
    <property type="project" value="TreeGrafter"/>
</dbReference>
<sequence>MPIAVSLDGLPASYKLHIGLFTNVTNAAALHAQLLAKNSDYEYAFIDPSILVSTLQPLAAAFRAVHDLLDPAVGLRTPNVHSETVFSLSPSHNITDSYRRFGISPTSTSLLAIKILDTSAAAGYSEQETLDRIAAIIDGEEAPFTTAALRQLTDIAKVKKYYKLKDLGAVDALYARRGKGKEVKEKSEAESRADLEVAVLGQMALRSLV</sequence>
<evidence type="ECO:0000256" key="6">
    <source>
        <dbReference type="ARBA" id="ARBA00023242"/>
    </source>
</evidence>
<keyword evidence="10" id="KW-1185">Reference proteome</keyword>
<dbReference type="AlphaFoldDB" id="W7HKQ9"/>
<dbReference type="GO" id="GO:0005634">
    <property type="term" value="C:nucleus"/>
    <property type="evidence" value="ECO:0007669"/>
    <property type="project" value="UniProtKB-SubCell"/>
</dbReference>
<dbReference type="OrthoDB" id="329139at2759"/>
<dbReference type="SUPFAM" id="SSF143870">
    <property type="entry name" value="PF0523-like"/>
    <property type="match status" value="1"/>
</dbReference>
<name>W7HKQ9_9PEZI</name>
<evidence type="ECO:0000256" key="4">
    <source>
        <dbReference type="ARBA" id="ARBA00016009"/>
    </source>
</evidence>
<comment type="similarity">
    <text evidence="2 8">Belongs to the CGI121/TPRKB family.</text>
</comment>
<dbReference type="Proteomes" id="UP000024837">
    <property type="component" value="Unassembled WGS sequence"/>
</dbReference>
<protein>
    <recommendedName>
        <fullName evidence="4">EKC/KEOPS complex subunit CGI121</fullName>
    </recommendedName>
    <alternativeName>
        <fullName evidence="3">EKC/KEOPS complex subunit cgi121</fullName>
    </alternativeName>
</protein>
<organism evidence="9 10">
    <name type="scientific">Drechslerella stenobrocha 248</name>
    <dbReference type="NCBI Taxonomy" id="1043628"/>
    <lineage>
        <taxon>Eukaryota</taxon>
        <taxon>Fungi</taxon>
        <taxon>Dikarya</taxon>
        <taxon>Ascomycota</taxon>
        <taxon>Pezizomycotina</taxon>
        <taxon>Orbiliomycetes</taxon>
        <taxon>Orbiliales</taxon>
        <taxon>Orbiliaceae</taxon>
        <taxon>Drechslerella</taxon>
    </lineage>
</organism>
<keyword evidence="6 8" id="KW-0539">Nucleus</keyword>
<evidence type="ECO:0000256" key="3">
    <source>
        <dbReference type="ARBA" id="ARBA00015316"/>
    </source>
</evidence>
<evidence type="ECO:0000256" key="2">
    <source>
        <dbReference type="ARBA" id="ARBA00005546"/>
    </source>
</evidence>
<dbReference type="InterPro" id="IPR013926">
    <property type="entry name" value="CGI121/TPRKB"/>
</dbReference>
<proteinExistence type="inferred from homology"/>
<dbReference type="Gene3D" id="3.30.2380.10">
    <property type="entry name" value="CGI121/TPRKB"/>
    <property type="match status" value="1"/>
</dbReference>
<dbReference type="EMBL" id="KI966457">
    <property type="protein sequence ID" value="EWC43604.1"/>
    <property type="molecule type" value="Genomic_DNA"/>
</dbReference>
<dbReference type="PANTHER" id="PTHR15840:SF10">
    <property type="entry name" value="EKC_KEOPS COMPLEX SUBUNIT TPRKB"/>
    <property type="match status" value="1"/>
</dbReference>
<evidence type="ECO:0000313" key="10">
    <source>
        <dbReference type="Proteomes" id="UP000024837"/>
    </source>
</evidence>
<dbReference type="HOGENOM" id="CLU_065847_1_0_1"/>
<comment type="function">
    <text evidence="7">Component of the EKC/KEOPS complex that is required for the formation of a threonylcarbamoyl group on adenosine at position 37 (t(6)A37) in tRNAs that read codons beginning with adenine. The complex is probably involved in the transfer of the threonylcarbamoyl moiety of threonylcarbamoyl-AMP (TC-AMP) to the N6 group of A37. CGI121 acts as an allosteric effector that regulates the t(6)A activity of the complex. The EKC/KEOPS complex also promotes both telomere uncapping and telomere elongation. The complex is required for efficient recruitment of transcriptional coactivators. CGI121 is not required for tRNA modification.</text>
</comment>